<dbReference type="EMBL" id="JANBUY010000086">
    <property type="protein sequence ID" value="KAJ2864494.1"/>
    <property type="molecule type" value="Genomic_DNA"/>
</dbReference>
<proteinExistence type="predicted"/>
<dbReference type="PROSITE" id="PS51747">
    <property type="entry name" value="CYT_DCMP_DEAMINASES_2"/>
    <property type="match status" value="1"/>
</dbReference>
<name>A0A9W8IN87_9FUNG</name>
<dbReference type="GO" id="GO:0006139">
    <property type="term" value="P:nucleobase-containing compound metabolic process"/>
    <property type="evidence" value="ECO:0007669"/>
    <property type="project" value="UniProtKB-ARBA"/>
</dbReference>
<dbReference type="InterPro" id="IPR002125">
    <property type="entry name" value="CMP_dCMP_dom"/>
</dbReference>
<dbReference type="PANTHER" id="PTHR11079">
    <property type="entry name" value="CYTOSINE DEAMINASE FAMILY MEMBER"/>
    <property type="match status" value="1"/>
</dbReference>
<dbReference type="PANTHER" id="PTHR11079:SF162">
    <property type="entry name" value="RIBOFLAVIN BIOSYNTHESIS PROTEIN PYRD, CHLOROPLASTIC"/>
    <property type="match status" value="1"/>
</dbReference>
<accession>A0A9W8IN87</accession>
<evidence type="ECO:0000313" key="2">
    <source>
        <dbReference type="EMBL" id="KAJ2864494.1"/>
    </source>
</evidence>
<dbReference type="Proteomes" id="UP001140074">
    <property type="component" value="Unassembled WGS sequence"/>
</dbReference>
<evidence type="ECO:0000313" key="3">
    <source>
        <dbReference type="Proteomes" id="UP001140074"/>
    </source>
</evidence>
<organism evidence="2 3">
    <name type="scientific">Coemansia aciculifera</name>
    <dbReference type="NCBI Taxonomy" id="417176"/>
    <lineage>
        <taxon>Eukaryota</taxon>
        <taxon>Fungi</taxon>
        <taxon>Fungi incertae sedis</taxon>
        <taxon>Zoopagomycota</taxon>
        <taxon>Kickxellomycotina</taxon>
        <taxon>Kickxellomycetes</taxon>
        <taxon>Kickxellales</taxon>
        <taxon>Kickxellaceae</taxon>
        <taxon>Coemansia</taxon>
    </lineage>
</organism>
<gene>
    <name evidence="2" type="ORF">GGH94_002883</name>
</gene>
<dbReference type="AlphaFoldDB" id="A0A9W8IN87"/>
<dbReference type="Gene3D" id="3.40.140.10">
    <property type="entry name" value="Cytidine Deaminase, domain 2"/>
    <property type="match status" value="1"/>
</dbReference>
<dbReference type="Pfam" id="PF18785">
    <property type="entry name" value="Inv-AAD"/>
    <property type="match status" value="1"/>
</dbReference>
<evidence type="ECO:0000259" key="1">
    <source>
        <dbReference type="PROSITE" id="PS51747"/>
    </source>
</evidence>
<dbReference type="InterPro" id="IPR016193">
    <property type="entry name" value="Cytidine_deaminase-like"/>
</dbReference>
<comment type="caution">
    <text evidence="2">The sequence shown here is derived from an EMBL/GenBank/DDBJ whole genome shotgun (WGS) entry which is preliminary data.</text>
</comment>
<reference evidence="2" key="1">
    <citation type="submission" date="2022-07" db="EMBL/GenBank/DDBJ databases">
        <title>Phylogenomic reconstructions and comparative analyses of Kickxellomycotina fungi.</title>
        <authorList>
            <person name="Reynolds N.K."/>
            <person name="Stajich J.E."/>
            <person name="Barry K."/>
            <person name="Grigoriev I.V."/>
            <person name="Crous P."/>
            <person name="Smith M.E."/>
        </authorList>
    </citation>
    <scope>NUCLEOTIDE SEQUENCE</scope>
    <source>
        <strain evidence="2">RSA 476</strain>
    </source>
</reference>
<protein>
    <recommendedName>
        <fullName evidence="1">CMP/dCMP-type deaminase domain-containing protein</fullName>
    </recommendedName>
</protein>
<sequence>MTENGITPGSYTVIDHDDESREVETYIEFMRLAIMQANLAEPSSNTFNTGVLLVNGTILIGEGHTREAHAPQQHAAECAIAKARRSKQAYLLRSATMYTTMEPCSSTRMSKVPCTTHIINAKIARVVIGVKEPESFVNCKGVETLCAAGIDVVHLKILQEECLATNIHLLT</sequence>
<dbReference type="SUPFAM" id="SSF53927">
    <property type="entry name" value="Cytidine deaminase-like"/>
    <property type="match status" value="1"/>
</dbReference>
<keyword evidence="3" id="KW-1185">Reference proteome</keyword>
<feature type="domain" description="CMP/dCMP-type deaminase" evidence="1">
    <location>
        <begin position="24"/>
        <end position="139"/>
    </location>
</feature>
<dbReference type="GO" id="GO:0008835">
    <property type="term" value="F:diaminohydroxyphosphoribosylaminopyrimidine deaminase activity"/>
    <property type="evidence" value="ECO:0007669"/>
    <property type="project" value="TreeGrafter"/>
</dbReference>